<reference evidence="3" key="1">
    <citation type="submission" date="2017-11" db="EMBL/GenBank/DDBJ databases">
        <title>The draft genome sequence of Chromatocurvus sp. F02.</title>
        <authorList>
            <person name="Du Z.-J."/>
            <person name="Chang Y.-Q."/>
        </authorList>
    </citation>
    <scope>NUCLEOTIDE SEQUENCE [LARGE SCALE GENOMIC DNA]</scope>
    <source>
        <strain evidence="3">F02</strain>
    </source>
</reference>
<dbReference type="Pfam" id="PF13645">
    <property type="entry name" value="YkuD_2"/>
    <property type="match status" value="1"/>
</dbReference>
<accession>A0A2N5Y2V2</accession>
<dbReference type="RefSeq" id="WP_101521176.1">
    <property type="nucleotide sequence ID" value="NZ_PKLZ01000007.1"/>
</dbReference>
<gene>
    <name evidence="2" type="ORF">CWI75_09000</name>
</gene>
<keyword evidence="1" id="KW-0732">Signal</keyword>
<protein>
    <recommendedName>
        <fullName evidence="4">Murein L,D-transpeptidase catalytic domain family protein</fullName>
    </recommendedName>
</protein>
<dbReference type="OrthoDB" id="9815195at2"/>
<evidence type="ECO:0008006" key="4">
    <source>
        <dbReference type="Google" id="ProtNLM"/>
    </source>
</evidence>
<organism evidence="2 3">
    <name type="scientific">Kineobactrum sediminis</name>
    <dbReference type="NCBI Taxonomy" id="1905677"/>
    <lineage>
        <taxon>Bacteria</taxon>
        <taxon>Pseudomonadati</taxon>
        <taxon>Pseudomonadota</taxon>
        <taxon>Gammaproteobacteria</taxon>
        <taxon>Cellvibrionales</taxon>
        <taxon>Halieaceae</taxon>
        <taxon>Kineobactrum</taxon>
    </lineage>
</organism>
<proteinExistence type="predicted"/>
<dbReference type="EMBL" id="PKLZ01000007">
    <property type="protein sequence ID" value="PLW82708.1"/>
    <property type="molecule type" value="Genomic_DNA"/>
</dbReference>
<evidence type="ECO:0000313" key="3">
    <source>
        <dbReference type="Proteomes" id="UP000234845"/>
    </source>
</evidence>
<keyword evidence="3" id="KW-1185">Reference proteome</keyword>
<feature type="chain" id="PRO_5014613690" description="Murein L,D-transpeptidase catalytic domain family protein" evidence="1">
    <location>
        <begin position="26"/>
        <end position="232"/>
    </location>
</feature>
<name>A0A2N5Y2V2_9GAMM</name>
<sequence>MLNRMGRSLLIATFVCALATTPVTASTAPRSLFEELATAAPALDRNVLRKAIGAMSCALDQGIEAAKRLAVIDFSLPSSVSRLWIFDLEERALVLQELVAHGQGSGDNFATEFSNVSGSHQSSIGLFRTQESYMGRHGYALRMDGLERGVNDLARARAIVIHGADYVAHDWIEHQGRIGRSHGCPAVRQEIAGAVVDELKDGQFLFSYYPDPNWLADSKYLNCRATGAPSRG</sequence>
<comment type="caution">
    <text evidence="2">The sequence shown here is derived from an EMBL/GenBank/DDBJ whole genome shotgun (WGS) entry which is preliminary data.</text>
</comment>
<dbReference type="AlphaFoldDB" id="A0A2N5Y2V2"/>
<dbReference type="Proteomes" id="UP000234845">
    <property type="component" value="Unassembled WGS sequence"/>
</dbReference>
<feature type="signal peptide" evidence="1">
    <location>
        <begin position="1"/>
        <end position="25"/>
    </location>
</feature>
<evidence type="ECO:0000256" key="1">
    <source>
        <dbReference type="SAM" id="SignalP"/>
    </source>
</evidence>
<dbReference type="PANTHER" id="PTHR38477:SF1">
    <property type="entry name" value="MUREIN L,D-TRANSPEPTIDASE CATALYTIC DOMAIN FAMILY PROTEIN"/>
    <property type="match status" value="1"/>
</dbReference>
<dbReference type="InterPro" id="IPR032676">
    <property type="entry name" value="YkuD_2"/>
</dbReference>
<evidence type="ECO:0000313" key="2">
    <source>
        <dbReference type="EMBL" id="PLW82708.1"/>
    </source>
</evidence>
<dbReference type="PANTHER" id="PTHR38477">
    <property type="entry name" value="HYPOTHETICAL EXPORTED PROTEIN"/>
    <property type="match status" value="1"/>
</dbReference>